<evidence type="ECO:0000256" key="3">
    <source>
        <dbReference type="ARBA" id="ARBA00048132"/>
    </source>
</evidence>
<dbReference type="GO" id="GO:0004791">
    <property type="term" value="F:thioredoxin-disulfide reductase (NADPH) activity"/>
    <property type="evidence" value="ECO:0007669"/>
    <property type="project" value="UniProtKB-EC"/>
</dbReference>
<dbReference type="InterPro" id="IPR036188">
    <property type="entry name" value="FAD/NAD-bd_sf"/>
</dbReference>
<keyword evidence="1" id="KW-0285">Flavoprotein</keyword>
<organism evidence="6 7">
    <name type="scientific">Rhodococcoides kroppenstedtii</name>
    <dbReference type="NCBI Taxonomy" id="293050"/>
    <lineage>
        <taxon>Bacteria</taxon>
        <taxon>Bacillati</taxon>
        <taxon>Actinomycetota</taxon>
        <taxon>Actinomycetes</taxon>
        <taxon>Mycobacteriales</taxon>
        <taxon>Nocardiaceae</taxon>
        <taxon>Rhodococcoides</taxon>
    </lineage>
</organism>
<dbReference type="PRINTS" id="PR00469">
    <property type="entry name" value="PNDRDTASEII"/>
</dbReference>
<feature type="domain" description="Methyltransferase" evidence="5">
    <location>
        <begin position="363"/>
        <end position="450"/>
    </location>
</feature>
<dbReference type="Pfam" id="PF07992">
    <property type="entry name" value="Pyr_redox_2"/>
    <property type="match status" value="1"/>
</dbReference>
<evidence type="ECO:0000313" key="6">
    <source>
        <dbReference type="EMBL" id="SFA57702.1"/>
    </source>
</evidence>
<dbReference type="InterPro" id="IPR029063">
    <property type="entry name" value="SAM-dependent_MTases_sf"/>
</dbReference>
<dbReference type="EMBL" id="FOJN01000011">
    <property type="protein sequence ID" value="SFA57702.1"/>
    <property type="molecule type" value="Genomic_DNA"/>
</dbReference>
<keyword evidence="2" id="KW-0560">Oxidoreductase</keyword>
<dbReference type="InterPro" id="IPR050097">
    <property type="entry name" value="Ferredoxin-NADP_redctase_2"/>
</dbReference>
<dbReference type="PRINTS" id="PR00368">
    <property type="entry name" value="FADPNR"/>
</dbReference>
<proteinExistence type="predicted"/>
<dbReference type="RefSeq" id="WP_068362995.1">
    <property type="nucleotide sequence ID" value="NZ_FOJN01000011.1"/>
</dbReference>
<reference evidence="6 7" key="1">
    <citation type="submission" date="2016-10" db="EMBL/GenBank/DDBJ databases">
        <authorList>
            <person name="de Groot N.N."/>
        </authorList>
    </citation>
    <scope>NUCLEOTIDE SEQUENCE [LARGE SCALE GENOMIC DNA]</scope>
    <source>
        <strain evidence="6 7">DSM 44908</strain>
    </source>
</reference>
<accession>A0A1I0U0X5</accession>
<dbReference type="PANTHER" id="PTHR48105">
    <property type="entry name" value="THIOREDOXIN REDUCTASE 1-RELATED-RELATED"/>
    <property type="match status" value="1"/>
</dbReference>
<evidence type="ECO:0000313" key="7">
    <source>
        <dbReference type="Proteomes" id="UP000182054"/>
    </source>
</evidence>
<feature type="domain" description="FAD/NAD(P)-binding" evidence="4">
    <location>
        <begin position="16"/>
        <end position="297"/>
    </location>
</feature>
<evidence type="ECO:0000256" key="1">
    <source>
        <dbReference type="ARBA" id="ARBA00022630"/>
    </source>
</evidence>
<dbReference type="Pfam" id="PF13649">
    <property type="entry name" value="Methyltransf_25"/>
    <property type="match status" value="1"/>
</dbReference>
<evidence type="ECO:0000259" key="5">
    <source>
        <dbReference type="Pfam" id="PF13649"/>
    </source>
</evidence>
<protein>
    <submittedName>
        <fullName evidence="6">Thioredoxin reductase</fullName>
    </submittedName>
</protein>
<sequence>MTAHTQSAPHSRSDSDVLVIGGGAAGLSAALMLGRARRRVVVLDNGTPRNAPASHMHGVLGRDHTSPLDYLKHGRADLDRYDVRVVDATVTDLGGHAGHFTATTDDGTTFTARRLIVTTGLTDHLPDVPGLAERWGRDVVQCPYCDGWEVRDRRIGVLRTSPMSLHHATLWRQWTDRMVYLTDGAEPTEDERTRLGARGVDIVTTPVTSVETADDALSGVTLADGTVVPLDALAVGLRFSARSELLASLGLHAVPHTMGLGEVIEADPTGATSVPGVRVAGNVSDPSATVIAATAQGSLVGAHTNLELVMEETDAAVARSGERPTLDGAFWDELYRESDRRWSGNPNPPLTLVAAPLTPGRALDVGCGEGADAVWLAQQGWETTGVDISAVAVDRARDLDDSVTWETRDLMHDPLPEESFDLVTMHYFGILRSDGDDAVRRLAATVAPGGTLLMVSHARVQGHSWIGFEPTDFWSPSEVGAVLDPAEWEIRVDETRPRPAPPAGAGGHHVDDEILVAVRRTR</sequence>
<dbReference type="SUPFAM" id="SSF51905">
    <property type="entry name" value="FAD/NAD(P)-binding domain"/>
    <property type="match status" value="1"/>
</dbReference>
<dbReference type="InterPro" id="IPR023753">
    <property type="entry name" value="FAD/NAD-binding_dom"/>
</dbReference>
<dbReference type="Proteomes" id="UP000182054">
    <property type="component" value="Unassembled WGS sequence"/>
</dbReference>
<evidence type="ECO:0000259" key="4">
    <source>
        <dbReference type="Pfam" id="PF07992"/>
    </source>
</evidence>
<dbReference type="OrthoDB" id="9786503at2"/>
<dbReference type="Gene3D" id="3.40.50.150">
    <property type="entry name" value="Vaccinia Virus protein VP39"/>
    <property type="match status" value="1"/>
</dbReference>
<name>A0A1I0U0X5_9NOCA</name>
<dbReference type="Gene3D" id="3.50.50.60">
    <property type="entry name" value="FAD/NAD(P)-binding domain"/>
    <property type="match status" value="2"/>
</dbReference>
<dbReference type="SUPFAM" id="SSF53335">
    <property type="entry name" value="S-adenosyl-L-methionine-dependent methyltransferases"/>
    <property type="match status" value="1"/>
</dbReference>
<evidence type="ECO:0000256" key="2">
    <source>
        <dbReference type="ARBA" id="ARBA00023002"/>
    </source>
</evidence>
<dbReference type="AlphaFoldDB" id="A0A1I0U0X5"/>
<dbReference type="InterPro" id="IPR041698">
    <property type="entry name" value="Methyltransf_25"/>
</dbReference>
<dbReference type="CDD" id="cd02440">
    <property type="entry name" value="AdoMet_MTases"/>
    <property type="match status" value="1"/>
</dbReference>
<comment type="catalytic activity">
    <reaction evidence="3">
        <text>[thioredoxin]-dithiol + NADP(+) = [thioredoxin]-disulfide + NADPH + H(+)</text>
        <dbReference type="Rhea" id="RHEA:20345"/>
        <dbReference type="Rhea" id="RHEA-COMP:10698"/>
        <dbReference type="Rhea" id="RHEA-COMP:10700"/>
        <dbReference type="ChEBI" id="CHEBI:15378"/>
        <dbReference type="ChEBI" id="CHEBI:29950"/>
        <dbReference type="ChEBI" id="CHEBI:50058"/>
        <dbReference type="ChEBI" id="CHEBI:57783"/>
        <dbReference type="ChEBI" id="CHEBI:58349"/>
        <dbReference type="EC" id="1.8.1.9"/>
    </reaction>
</comment>
<gene>
    <name evidence="6" type="ORF">SAMN05444374_111177</name>
</gene>
<dbReference type="GeneID" id="85486746"/>